<name>A0A8S9YMD8_9TREM</name>
<evidence type="ECO:0000313" key="1">
    <source>
        <dbReference type="EMBL" id="KAF7256055.1"/>
    </source>
</evidence>
<protein>
    <submittedName>
        <fullName evidence="1">Uncharacterized protein</fullName>
    </submittedName>
</protein>
<organism evidence="1 2">
    <name type="scientific">Paragonimus skrjabini miyazakii</name>
    <dbReference type="NCBI Taxonomy" id="59628"/>
    <lineage>
        <taxon>Eukaryota</taxon>
        <taxon>Metazoa</taxon>
        <taxon>Spiralia</taxon>
        <taxon>Lophotrochozoa</taxon>
        <taxon>Platyhelminthes</taxon>
        <taxon>Trematoda</taxon>
        <taxon>Digenea</taxon>
        <taxon>Plagiorchiida</taxon>
        <taxon>Troglotremata</taxon>
        <taxon>Troglotrematidae</taxon>
        <taxon>Paragonimus</taxon>
    </lineage>
</organism>
<accession>A0A8S9YMD8</accession>
<comment type="caution">
    <text evidence="1">The sequence shown here is derived from an EMBL/GenBank/DDBJ whole genome shotgun (WGS) entry which is preliminary data.</text>
</comment>
<dbReference type="AlphaFoldDB" id="A0A8S9YMD8"/>
<dbReference type="EMBL" id="JTDE01003437">
    <property type="protein sequence ID" value="KAF7256055.1"/>
    <property type="molecule type" value="Genomic_DNA"/>
</dbReference>
<sequence>MKIQLTPVTAQVCESFDYIPYYFRHSCGELSEREKCDFPTLFTNNKSSVILCIPFGSTEGTGLNWIPEERHAWLRQH</sequence>
<gene>
    <name evidence="1" type="ORF">EG68_08283</name>
</gene>
<evidence type="ECO:0000313" key="2">
    <source>
        <dbReference type="Proteomes" id="UP000822476"/>
    </source>
</evidence>
<dbReference type="Proteomes" id="UP000822476">
    <property type="component" value="Unassembled WGS sequence"/>
</dbReference>
<proteinExistence type="predicted"/>
<keyword evidence="2" id="KW-1185">Reference proteome</keyword>
<reference evidence="1" key="1">
    <citation type="submission" date="2019-07" db="EMBL/GenBank/DDBJ databases">
        <title>Annotation for the trematode Paragonimus miyazaki's.</title>
        <authorList>
            <person name="Choi Y.-J."/>
        </authorList>
    </citation>
    <scope>NUCLEOTIDE SEQUENCE</scope>
    <source>
        <strain evidence="1">Japan</strain>
    </source>
</reference>